<comment type="caution">
    <text evidence="8">The sequence shown here is derived from an EMBL/GenBank/DDBJ whole genome shotgun (WGS) entry which is preliminary data.</text>
</comment>
<dbReference type="AlphaFoldDB" id="A0A3N6LVK6"/>
<dbReference type="Proteomes" id="UP000273828">
    <property type="component" value="Unassembled WGS sequence"/>
</dbReference>
<feature type="transmembrane region" description="Helical" evidence="6">
    <location>
        <begin position="177"/>
        <end position="198"/>
    </location>
</feature>
<dbReference type="EMBL" id="REFY01000001">
    <property type="protein sequence ID" value="RQG92777.1"/>
    <property type="molecule type" value="Genomic_DNA"/>
</dbReference>
<evidence type="ECO:0000313" key="9">
    <source>
        <dbReference type="Proteomes" id="UP000273828"/>
    </source>
</evidence>
<dbReference type="OrthoDB" id="17861at2157"/>
<dbReference type="RefSeq" id="WP_124176651.1">
    <property type="nucleotide sequence ID" value="NZ_REFY01000001.1"/>
</dbReference>
<feature type="transmembrane region" description="Helical" evidence="6">
    <location>
        <begin position="218"/>
        <end position="236"/>
    </location>
</feature>
<feature type="compositionally biased region" description="Polar residues" evidence="5">
    <location>
        <begin position="340"/>
        <end position="349"/>
    </location>
</feature>
<evidence type="ECO:0000256" key="6">
    <source>
        <dbReference type="SAM" id="Phobius"/>
    </source>
</evidence>
<dbReference type="SUPFAM" id="SSF103481">
    <property type="entry name" value="Multidrug resistance efflux transporter EmrE"/>
    <property type="match status" value="2"/>
</dbReference>
<dbReference type="GO" id="GO:0016020">
    <property type="term" value="C:membrane"/>
    <property type="evidence" value="ECO:0007669"/>
    <property type="project" value="UniProtKB-SubCell"/>
</dbReference>
<evidence type="ECO:0000256" key="5">
    <source>
        <dbReference type="SAM" id="MobiDB-lite"/>
    </source>
</evidence>
<evidence type="ECO:0000256" key="3">
    <source>
        <dbReference type="ARBA" id="ARBA00022989"/>
    </source>
</evidence>
<protein>
    <submittedName>
        <fullName evidence="8">DMT family transporter</fullName>
    </submittedName>
</protein>
<feature type="compositionally biased region" description="Basic and acidic residues" evidence="5">
    <location>
        <begin position="327"/>
        <end position="339"/>
    </location>
</feature>
<keyword evidence="2 6" id="KW-0812">Transmembrane</keyword>
<feature type="transmembrane region" description="Helical" evidence="6">
    <location>
        <begin position="94"/>
        <end position="116"/>
    </location>
</feature>
<dbReference type="InterPro" id="IPR037185">
    <property type="entry name" value="EmrE-like"/>
</dbReference>
<evidence type="ECO:0000313" key="8">
    <source>
        <dbReference type="EMBL" id="RQG92777.1"/>
    </source>
</evidence>
<evidence type="ECO:0000259" key="7">
    <source>
        <dbReference type="Pfam" id="PF00892"/>
    </source>
</evidence>
<gene>
    <name evidence="8" type="ORF">EA462_00670</name>
</gene>
<keyword evidence="9" id="KW-1185">Reference proteome</keyword>
<sequence length="349" mass="36047">MNSNRDILLFVALAVAWGTAFSAIEIGLETLPPLLFAALRFDVAAVVFAALVVALRTEWRPQARADWLAIVVGGVLLVGVHFGLLFVGQSYVSSAVSAIVMSLIPIVTPLIALAVLPRTRIRAPVVAGLVVGLAGIVVIAVSGGSLAGHGLGIALLFVAALSFAVGSVLIERIQGTLPVVSLQAWAMALGAFILHALSAVHPGEHVSSVTVTPATLGALAYLGVVSTGGAFFLYFVLLERVGATEISLVNYAAPIVAAVFGWAVLGESITVATVAGFALIVTGFALCKIDAVWRLLGPAIGYGPGRTPTETDDVVVGSNVYVAHAGEERHRDRRSERTGRTSNGSPCAD</sequence>
<evidence type="ECO:0000256" key="4">
    <source>
        <dbReference type="ARBA" id="ARBA00023136"/>
    </source>
</evidence>
<proteinExistence type="predicted"/>
<feature type="transmembrane region" description="Helical" evidence="6">
    <location>
        <begin position="123"/>
        <end position="144"/>
    </location>
</feature>
<dbReference type="InterPro" id="IPR050638">
    <property type="entry name" value="AA-Vitamin_Transporters"/>
</dbReference>
<evidence type="ECO:0000256" key="2">
    <source>
        <dbReference type="ARBA" id="ARBA00022692"/>
    </source>
</evidence>
<accession>A0A3N6LVK6</accession>
<dbReference type="InterPro" id="IPR000620">
    <property type="entry name" value="EamA_dom"/>
</dbReference>
<feature type="region of interest" description="Disordered" evidence="5">
    <location>
        <begin position="327"/>
        <end position="349"/>
    </location>
</feature>
<evidence type="ECO:0000256" key="1">
    <source>
        <dbReference type="ARBA" id="ARBA00004141"/>
    </source>
</evidence>
<feature type="transmembrane region" description="Helical" evidence="6">
    <location>
        <begin position="32"/>
        <end position="55"/>
    </location>
</feature>
<reference evidence="8 9" key="1">
    <citation type="submission" date="2018-10" db="EMBL/GenBank/DDBJ databases">
        <title>Natrarchaeobius chitinivorans gen. nov., sp. nov., and Natrarchaeobius haloalkaliphilus sp. nov., alkaliphilic, chitin-utilizing haloarchaea from hypersaline alkaline lakes.</title>
        <authorList>
            <person name="Sorokin D.Y."/>
            <person name="Elcheninov A.G."/>
            <person name="Kostrikina N.A."/>
            <person name="Bale N.J."/>
            <person name="Sinninghe Damste J.S."/>
            <person name="Khijniak T.V."/>
            <person name="Kublanov I.V."/>
            <person name="Toshchakov S.V."/>
        </authorList>
    </citation>
    <scope>NUCLEOTIDE SEQUENCE [LARGE SCALE GENOMIC DNA]</scope>
    <source>
        <strain evidence="8 9">AArcht-Sl</strain>
    </source>
</reference>
<feature type="transmembrane region" description="Helical" evidence="6">
    <location>
        <begin position="271"/>
        <end position="289"/>
    </location>
</feature>
<feature type="transmembrane region" description="Helical" evidence="6">
    <location>
        <begin position="150"/>
        <end position="170"/>
    </location>
</feature>
<keyword evidence="3 6" id="KW-1133">Transmembrane helix</keyword>
<dbReference type="Pfam" id="PF00892">
    <property type="entry name" value="EamA"/>
    <property type="match status" value="2"/>
</dbReference>
<feature type="domain" description="EamA" evidence="7">
    <location>
        <begin position="7"/>
        <end position="140"/>
    </location>
</feature>
<dbReference type="PANTHER" id="PTHR32322:SF2">
    <property type="entry name" value="EAMA DOMAIN-CONTAINING PROTEIN"/>
    <property type="match status" value="1"/>
</dbReference>
<feature type="domain" description="EamA" evidence="7">
    <location>
        <begin position="151"/>
        <end position="286"/>
    </location>
</feature>
<keyword evidence="4 6" id="KW-0472">Membrane</keyword>
<feature type="transmembrane region" description="Helical" evidence="6">
    <location>
        <begin position="248"/>
        <end position="265"/>
    </location>
</feature>
<comment type="subcellular location">
    <subcellularLocation>
        <location evidence="1">Membrane</location>
        <topology evidence="1">Multi-pass membrane protein</topology>
    </subcellularLocation>
</comment>
<feature type="transmembrane region" description="Helical" evidence="6">
    <location>
        <begin position="67"/>
        <end position="88"/>
    </location>
</feature>
<organism evidence="8 9">
    <name type="scientific">Natrarchaeobius halalkaliphilus</name>
    <dbReference type="NCBI Taxonomy" id="1679091"/>
    <lineage>
        <taxon>Archaea</taxon>
        <taxon>Methanobacteriati</taxon>
        <taxon>Methanobacteriota</taxon>
        <taxon>Stenosarchaea group</taxon>
        <taxon>Halobacteria</taxon>
        <taxon>Halobacteriales</taxon>
        <taxon>Natrialbaceae</taxon>
        <taxon>Natrarchaeobius</taxon>
    </lineage>
</organism>
<dbReference type="PANTHER" id="PTHR32322">
    <property type="entry name" value="INNER MEMBRANE TRANSPORTER"/>
    <property type="match status" value="1"/>
</dbReference>
<name>A0A3N6LVK6_9EURY</name>